<dbReference type="GO" id="GO:0016301">
    <property type="term" value="F:kinase activity"/>
    <property type="evidence" value="ECO:0007669"/>
    <property type="project" value="UniProtKB-KW"/>
</dbReference>
<gene>
    <name evidence="3" type="ORF">I8Y21_003813</name>
</gene>
<dbReference type="PANTHER" id="PTHR42909:SF1">
    <property type="entry name" value="CARBOHYDRATE KINASE PFKB DOMAIN-CONTAINING PROTEIN"/>
    <property type="match status" value="1"/>
</dbReference>
<evidence type="ECO:0000259" key="2">
    <source>
        <dbReference type="Pfam" id="PF00294"/>
    </source>
</evidence>
<dbReference type="GO" id="GO:0004730">
    <property type="term" value="F:pseudouridylate synthase activity"/>
    <property type="evidence" value="ECO:0007669"/>
    <property type="project" value="TreeGrafter"/>
</dbReference>
<dbReference type="EMBL" id="DACSEO010000052">
    <property type="protein sequence ID" value="HAT1683091.1"/>
    <property type="molecule type" value="Genomic_DNA"/>
</dbReference>
<evidence type="ECO:0000313" key="4">
    <source>
        <dbReference type="Proteomes" id="UP000856143"/>
    </source>
</evidence>
<protein>
    <submittedName>
        <fullName evidence="3">Pseudouridine kinase</fullName>
    </submittedName>
</protein>
<reference evidence="3" key="1">
    <citation type="journal article" date="2018" name="Genome Biol.">
        <title>SKESA: strategic k-mer extension for scrupulous assemblies.</title>
        <authorList>
            <person name="Souvorov A."/>
            <person name="Agarwala R."/>
            <person name="Lipman D.J."/>
        </authorList>
    </citation>
    <scope>NUCLEOTIDE SEQUENCE</scope>
    <source>
        <strain evidence="3">R404</strain>
    </source>
</reference>
<feature type="non-terminal residue" evidence="3">
    <location>
        <position position="141"/>
    </location>
</feature>
<evidence type="ECO:0000313" key="3">
    <source>
        <dbReference type="EMBL" id="HAT1683091.1"/>
    </source>
</evidence>
<dbReference type="SUPFAM" id="SSF53613">
    <property type="entry name" value="Ribokinase-like"/>
    <property type="match status" value="1"/>
</dbReference>
<feature type="domain" description="Carbohydrate kinase PfkB" evidence="2">
    <location>
        <begin position="5"/>
        <end position="140"/>
    </location>
</feature>
<dbReference type="PANTHER" id="PTHR42909">
    <property type="entry name" value="ZGC:136858"/>
    <property type="match status" value="1"/>
</dbReference>
<dbReference type="InterPro" id="IPR029056">
    <property type="entry name" value="Ribokinase-like"/>
</dbReference>
<reference evidence="3" key="2">
    <citation type="submission" date="2020-11" db="EMBL/GenBank/DDBJ databases">
        <authorList>
            <consortium name="NCBI Pathogen Detection Project"/>
        </authorList>
    </citation>
    <scope>NUCLEOTIDE SEQUENCE</scope>
    <source>
        <strain evidence="3">R404</strain>
    </source>
</reference>
<dbReference type="GO" id="GO:0046872">
    <property type="term" value="F:metal ion binding"/>
    <property type="evidence" value="ECO:0007669"/>
    <property type="project" value="UniProtKB-KW"/>
</dbReference>
<sequence length="141" mass="15217">MPENDYVVIIGSANMDVAGYSHVSLNYADSNPGKIKYTPGGVGRNIAQNIALLNKPSWLLSVVGDDFYGHSLLKQTAQSGVHVDKCQIVHGEGTSSYLSLLDNTGEMLVAINDMSITEHITPAFLSQHRDFIRSAAVIVVD</sequence>
<name>A0AAN5LA06_KLEOX</name>
<comment type="caution">
    <text evidence="3">The sequence shown here is derived from an EMBL/GenBank/DDBJ whole genome shotgun (WGS) entry which is preliminary data.</text>
</comment>
<accession>A0AAN5LA06</accession>
<dbReference type="Proteomes" id="UP000856143">
    <property type="component" value="Unassembled WGS sequence"/>
</dbReference>
<dbReference type="GO" id="GO:0005737">
    <property type="term" value="C:cytoplasm"/>
    <property type="evidence" value="ECO:0007669"/>
    <property type="project" value="TreeGrafter"/>
</dbReference>
<dbReference type="Pfam" id="PF00294">
    <property type="entry name" value="PfkB"/>
    <property type="match status" value="1"/>
</dbReference>
<proteinExistence type="predicted"/>
<keyword evidence="3" id="KW-0808">Transferase</keyword>
<dbReference type="InterPro" id="IPR011611">
    <property type="entry name" value="PfkB_dom"/>
</dbReference>
<keyword evidence="3" id="KW-0418">Kinase</keyword>
<dbReference type="GO" id="GO:0016798">
    <property type="term" value="F:hydrolase activity, acting on glycosyl bonds"/>
    <property type="evidence" value="ECO:0007669"/>
    <property type="project" value="TreeGrafter"/>
</dbReference>
<dbReference type="AlphaFoldDB" id="A0AAN5LA06"/>
<organism evidence="3 4">
    <name type="scientific">Klebsiella oxytoca</name>
    <dbReference type="NCBI Taxonomy" id="571"/>
    <lineage>
        <taxon>Bacteria</taxon>
        <taxon>Pseudomonadati</taxon>
        <taxon>Pseudomonadota</taxon>
        <taxon>Gammaproteobacteria</taxon>
        <taxon>Enterobacterales</taxon>
        <taxon>Enterobacteriaceae</taxon>
        <taxon>Klebsiella/Raoultella group</taxon>
        <taxon>Klebsiella</taxon>
    </lineage>
</organism>
<evidence type="ECO:0000256" key="1">
    <source>
        <dbReference type="ARBA" id="ARBA00022723"/>
    </source>
</evidence>
<keyword evidence="1" id="KW-0479">Metal-binding</keyword>
<dbReference type="Gene3D" id="3.40.1190.20">
    <property type="match status" value="1"/>
</dbReference>